<dbReference type="AlphaFoldDB" id="A0A7X8TJS4"/>
<accession>A0A7X8TJS4</accession>
<dbReference type="RefSeq" id="WP_168887558.1">
    <property type="nucleotide sequence ID" value="NZ_JABAHY010000007.1"/>
</dbReference>
<dbReference type="Proteomes" id="UP000523139">
    <property type="component" value="Unassembled WGS sequence"/>
</dbReference>
<dbReference type="InterPro" id="IPR020269">
    <property type="entry name" value="Phage_Mu_Releasin"/>
</dbReference>
<feature type="compositionally biased region" description="Acidic residues" evidence="2">
    <location>
        <begin position="31"/>
        <end position="45"/>
    </location>
</feature>
<gene>
    <name evidence="3" type="ORF">HGQ17_08675</name>
</gene>
<proteinExistence type="predicted"/>
<feature type="compositionally biased region" description="Polar residues" evidence="2">
    <location>
        <begin position="50"/>
        <end position="59"/>
    </location>
</feature>
<dbReference type="EMBL" id="JABAHY010000007">
    <property type="protein sequence ID" value="NLS10071.1"/>
    <property type="molecule type" value="Genomic_DNA"/>
</dbReference>
<feature type="compositionally biased region" description="Acidic residues" evidence="2">
    <location>
        <begin position="111"/>
        <end position="132"/>
    </location>
</feature>
<feature type="coiled-coil region" evidence="1">
    <location>
        <begin position="199"/>
        <end position="279"/>
    </location>
</feature>
<organism evidence="3 4">
    <name type="scientific">Nesterenkonia sedimenti</name>
    <dbReference type="NCBI Taxonomy" id="1463632"/>
    <lineage>
        <taxon>Bacteria</taxon>
        <taxon>Bacillati</taxon>
        <taxon>Actinomycetota</taxon>
        <taxon>Actinomycetes</taxon>
        <taxon>Micrococcales</taxon>
        <taxon>Micrococcaceae</taxon>
        <taxon>Nesterenkonia</taxon>
    </lineage>
</organism>
<evidence type="ECO:0000313" key="3">
    <source>
        <dbReference type="EMBL" id="NLS10071.1"/>
    </source>
</evidence>
<evidence type="ECO:0000256" key="2">
    <source>
        <dbReference type="SAM" id="MobiDB-lite"/>
    </source>
</evidence>
<dbReference type="Pfam" id="PF10805">
    <property type="entry name" value="DUF2730"/>
    <property type="match status" value="1"/>
</dbReference>
<keyword evidence="1" id="KW-0175">Coiled coil</keyword>
<feature type="region of interest" description="Disordered" evidence="2">
    <location>
        <begin position="1"/>
        <end position="135"/>
    </location>
</feature>
<keyword evidence="4" id="KW-1185">Reference proteome</keyword>
<comment type="caution">
    <text evidence="3">The sequence shown here is derived from an EMBL/GenBank/DDBJ whole genome shotgun (WGS) entry which is preliminary data.</text>
</comment>
<feature type="region of interest" description="Disordered" evidence="2">
    <location>
        <begin position="292"/>
        <end position="312"/>
    </location>
</feature>
<sequence>MTENTHHRDEDQGPAGGRPPAPEDFSLPADFSDEDLFDTVPEDTIPEASAAQNPSSSEDATAPVPSPAAETASTGADQPADESEPQSPEPVEPVEPAEAEEPAAAEAALPAEEDLDESEDDDVVVEDEEPEEIVVPTDIGTNAQQVVTALLGHQQDLVAELRSVYNRLEEVREVDYAALQERVTAAESTVDATPTTAELEQLVNLLEEISGSLKDQETKQAELEAQLKEATEQRAAQLAERDARISAQNARIEELESAITAAAESADSAHERLEALAQETGSSVIHRVQDRVSPAAQQAKNALNNIRRRFKR</sequence>
<name>A0A7X8TJS4_9MICC</name>
<reference evidence="3 4" key="1">
    <citation type="submission" date="2020-04" db="EMBL/GenBank/DDBJ databases">
        <title>Nesterenkonia sp. nov., isolated from marine sediment.</title>
        <authorList>
            <person name="Zhang G."/>
        </authorList>
    </citation>
    <scope>NUCLEOTIDE SEQUENCE [LARGE SCALE GENOMIC DNA]</scope>
    <source>
        <strain evidence="3 4">MY13</strain>
    </source>
</reference>
<feature type="compositionally biased region" description="Basic and acidic residues" evidence="2">
    <location>
        <begin position="1"/>
        <end position="11"/>
    </location>
</feature>
<protein>
    <submittedName>
        <fullName evidence="3">DUF2730 family protein</fullName>
    </submittedName>
</protein>
<evidence type="ECO:0000313" key="4">
    <source>
        <dbReference type="Proteomes" id="UP000523139"/>
    </source>
</evidence>
<evidence type="ECO:0000256" key="1">
    <source>
        <dbReference type="SAM" id="Coils"/>
    </source>
</evidence>
<feature type="compositionally biased region" description="Polar residues" evidence="2">
    <location>
        <begin position="295"/>
        <end position="304"/>
    </location>
</feature>